<dbReference type="InterPro" id="IPR008271">
    <property type="entry name" value="Ser/Thr_kinase_AS"/>
</dbReference>
<comment type="similarity">
    <text evidence="5">Belongs to the protein kinase superfamily.</text>
</comment>
<dbReference type="EMBL" id="JADCUA010000004">
    <property type="protein sequence ID" value="KAH9840783.1"/>
    <property type="molecule type" value="Genomic_DNA"/>
</dbReference>
<evidence type="ECO:0000259" key="6">
    <source>
        <dbReference type="PROSITE" id="PS50011"/>
    </source>
</evidence>
<comment type="caution">
    <text evidence="7">The sequence shown here is derived from an EMBL/GenBank/DDBJ whole genome shotgun (WGS) entry which is preliminary data.</text>
</comment>
<feature type="binding site" evidence="4">
    <location>
        <position position="48"/>
    </location>
    <ligand>
        <name>ATP</name>
        <dbReference type="ChEBI" id="CHEBI:30616"/>
    </ligand>
</feature>
<dbReference type="PROSITE" id="PS00108">
    <property type="entry name" value="PROTEIN_KINASE_ST"/>
    <property type="match status" value="1"/>
</dbReference>
<evidence type="ECO:0000313" key="7">
    <source>
        <dbReference type="EMBL" id="KAH9840783.1"/>
    </source>
</evidence>
<sequence length="312" mass="35125">MIPETWVIQPNRLKKTSEQWVGRGGFGAVWRAVYYEDPRSAPVHVALKELPASATNAGVVHPDICQEIIMWRRLQHPNIVPMLGIDRHIFPLSIASAWMDNGTITQFLENYPNEDRLRLLREVCEGLRFLHMETFAHGDLKSPNILVDSMRHARLCDFGMTTVIHSLNSANASTESHGEKGTTRYLAPELLDPEQYGLQHAHVSLPADIYALGIVIWEVFAGRVPYGRWRGPQVIQQVLAGYRLTRPERARALGLSDDLWGVVVACWHPNWDMRPTAVQVLGAITEEAASTLVSPNLDPRILVSMAEIFRDS</sequence>
<dbReference type="Gene3D" id="1.10.510.10">
    <property type="entry name" value="Transferase(Phosphotransferase) domain 1"/>
    <property type="match status" value="1"/>
</dbReference>
<dbReference type="GeneID" id="71999196"/>
<evidence type="ECO:0000313" key="8">
    <source>
        <dbReference type="Proteomes" id="UP000814176"/>
    </source>
</evidence>
<dbReference type="InterPro" id="IPR017441">
    <property type="entry name" value="Protein_kinase_ATP_BS"/>
</dbReference>
<dbReference type="Proteomes" id="UP000814176">
    <property type="component" value="Unassembled WGS sequence"/>
</dbReference>
<dbReference type="PANTHER" id="PTHR44329">
    <property type="entry name" value="SERINE/THREONINE-PROTEIN KINASE TNNI3K-RELATED"/>
    <property type="match status" value="1"/>
</dbReference>
<evidence type="ECO:0000256" key="5">
    <source>
        <dbReference type="RuleBase" id="RU000304"/>
    </source>
</evidence>
<dbReference type="SMART" id="SM00220">
    <property type="entry name" value="S_TKc"/>
    <property type="match status" value="1"/>
</dbReference>
<feature type="domain" description="Protein kinase" evidence="6">
    <location>
        <begin position="15"/>
        <end position="297"/>
    </location>
</feature>
<name>A0ABQ8KQA8_9APHY</name>
<keyword evidence="2 4" id="KW-0547">Nucleotide-binding</keyword>
<dbReference type="RefSeq" id="XP_047782249.1">
    <property type="nucleotide sequence ID" value="XM_047918464.1"/>
</dbReference>
<dbReference type="PROSITE" id="PS00107">
    <property type="entry name" value="PROTEIN_KINASE_ATP"/>
    <property type="match status" value="1"/>
</dbReference>
<keyword evidence="1 5" id="KW-0723">Serine/threonine-protein kinase</keyword>
<keyword evidence="3 4" id="KW-0067">ATP-binding</keyword>
<dbReference type="SUPFAM" id="SSF56112">
    <property type="entry name" value="Protein kinase-like (PK-like)"/>
    <property type="match status" value="1"/>
</dbReference>
<protein>
    <submittedName>
        <fullName evidence="7">Kinase-like domain-containing protein</fullName>
    </submittedName>
</protein>
<dbReference type="InterPro" id="IPR001245">
    <property type="entry name" value="Ser-Thr/Tyr_kinase_cat_dom"/>
</dbReference>
<keyword evidence="8" id="KW-1185">Reference proteome</keyword>
<evidence type="ECO:0000256" key="3">
    <source>
        <dbReference type="ARBA" id="ARBA00022840"/>
    </source>
</evidence>
<evidence type="ECO:0000256" key="4">
    <source>
        <dbReference type="PROSITE-ProRule" id="PRU10141"/>
    </source>
</evidence>
<keyword evidence="1 5" id="KW-0418">Kinase</keyword>
<dbReference type="PROSITE" id="PS50011">
    <property type="entry name" value="PROTEIN_KINASE_DOM"/>
    <property type="match status" value="1"/>
</dbReference>
<accession>A0ABQ8KQA8</accession>
<evidence type="ECO:0000256" key="2">
    <source>
        <dbReference type="ARBA" id="ARBA00022741"/>
    </source>
</evidence>
<dbReference type="PANTHER" id="PTHR44329:SF298">
    <property type="entry name" value="MIXED LINEAGE KINASE DOMAIN-LIKE PROTEIN"/>
    <property type="match status" value="1"/>
</dbReference>
<dbReference type="InterPro" id="IPR051681">
    <property type="entry name" value="Ser/Thr_Kinases-Pseudokinases"/>
</dbReference>
<organism evidence="7 8">
    <name type="scientific">Rhodofomes roseus</name>
    <dbReference type="NCBI Taxonomy" id="34475"/>
    <lineage>
        <taxon>Eukaryota</taxon>
        <taxon>Fungi</taxon>
        <taxon>Dikarya</taxon>
        <taxon>Basidiomycota</taxon>
        <taxon>Agaricomycotina</taxon>
        <taxon>Agaricomycetes</taxon>
        <taxon>Polyporales</taxon>
        <taxon>Rhodofomes</taxon>
    </lineage>
</organism>
<gene>
    <name evidence="7" type="ORF">C8Q71DRAFT_423078</name>
</gene>
<dbReference type="Pfam" id="PF07714">
    <property type="entry name" value="PK_Tyr_Ser-Thr"/>
    <property type="match status" value="1"/>
</dbReference>
<reference evidence="7 8" key="1">
    <citation type="journal article" date="2021" name="Environ. Microbiol.">
        <title>Gene family expansions and transcriptome signatures uncover fungal adaptations to wood decay.</title>
        <authorList>
            <person name="Hage H."/>
            <person name="Miyauchi S."/>
            <person name="Viragh M."/>
            <person name="Drula E."/>
            <person name="Min B."/>
            <person name="Chaduli D."/>
            <person name="Navarro D."/>
            <person name="Favel A."/>
            <person name="Norest M."/>
            <person name="Lesage-Meessen L."/>
            <person name="Balint B."/>
            <person name="Merenyi Z."/>
            <person name="de Eugenio L."/>
            <person name="Morin E."/>
            <person name="Martinez A.T."/>
            <person name="Baldrian P."/>
            <person name="Stursova M."/>
            <person name="Martinez M.J."/>
            <person name="Novotny C."/>
            <person name="Magnuson J.K."/>
            <person name="Spatafora J.W."/>
            <person name="Maurice S."/>
            <person name="Pangilinan J."/>
            <person name="Andreopoulos W."/>
            <person name="LaButti K."/>
            <person name="Hundley H."/>
            <person name="Na H."/>
            <person name="Kuo A."/>
            <person name="Barry K."/>
            <person name="Lipzen A."/>
            <person name="Henrissat B."/>
            <person name="Riley R."/>
            <person name="Ahrendt S."/>
            <person name="Nagy L.G."/>
            <person name="Grigoriev I.V."/>
            <person name="Martin F."/>
            <person name="Rosso M.N."/>
        </authorList>
    </citation>
    <scope>NUCLEOTIDE SEQUENCE [LARGE SCALE GENOMIC DNA]</scope>
    <source>
        <strain evidence="7 8">CIRM-BRFM 1785</strain>
    </source>
</reference>
<dbReference type="InterPro" id="IPR000719">
    <property type="entry name" value="Prot_kinase_dom"/>
</dbReference>
<keyword evidence="1 5" id="KW-0808">Transferase</keyword>
<dbReference type="InterPro" id="IPR011009">
    <property type="entry name" value="Kinase-like_dom_sf"/>
</dbReference>
<evidence type="ECO:0000256" key="1">
    <source>
        <dbReference type="ARBA" id="ARBA00022527"/>
    </source>
</evidence>
<proteinExistence type="inferred from homology"/>